<evidence type="ECO:0000313" key="2">
    <source>
        <dbReference type="Proteomes" id="UP000274429"/>
    </source>
</evidence>
<evidence type="ECO:0000313" key="3">
    <source>
        <dbReference type="WBParaSite" id="TTAC_0000960001-mRNA-1"/>
    </source>
</evidence>
<sequence>MSARGGEKWRNGWVILTNYFHGTNVFHSAWMISLLSPGCISPPPPPLQVLCSLSPHPFQPLPSPSASHIALVRTSSFFHSPCPSSTFSPSCASTSISTFDHCYLLIFPTGQSSLLQHIPCSQHFHPFPRPHWRNHAVCNGEVRESI</sequence>
<accession>A0A0R3X7S5</accession>
<dbReference type="WBParaSite" id="TTAC_0000960001-mRNA-1">
    <property type="protein sequence ID" value="TTAC_0000960001-mRNA-1"/>
    <property type="gene ID" value="TTAC_0000960001"/>
</dbReference>
<dbReference type="Proteomes" id="UP000274429">
    <property type="component" value="Unassembled WGS sequence"/>
</dbReference>
<proteinExistence type="predicted"/>
<dbReference type="EMBL" id="UYWX01020903">
    <property type="protein sequence ID" value="VDM34444.1"/>
    <property type="molecule type" value="Genomic_DNA"/>
</dbReference>
<name>A0A0R3X7S5_HYDTA</name>
<gene>
    <name evidence="1" type="ORF">TTAC_LOCUS9585</name>
</gene>
<protein>
    <submittedName>
        <fullName evidence="1 3">Uncharacterized protein</fullName>
    </submittedName>
</protein>
<keyword evidence="2" id="KW-1185">Reference proteome</keyword>
<evidence type="ECO:0000313" key="1">
    <source>
        <dbReference type="EMBL" id="VDM34444.1"/>
    </source>
</evidence>
<reference evidence="1 2" key="2">
    <citation type="submission" date="2018-11" db="EMBL/GenBank/DDBJ databases">
        <authorList>
            <consortium name="Pathogen Informatics"/>
        </authorList>
    </citation>
    <scope>NUCLEOTIDE SEQUENCE [LARGE SCALE GENOMIC DNA]</scope>
</reference>
<organism evidence="3">
    <name type="scientific">Hydatigena taeniaeformis</name>
    <name type="common">Feline tapeworm</name>
    <name type="synonym">Taenia taeniaeformis</name>
    <dbReference type="NCBI Taxonomy" id="6205"/>
    <lineage>
        <taxon>Eukaryota</taxon>
        <taxon>Metazoa</taxon>
        <taxon>Spiralia</taxon>
        <taxon>Lophotrochozoa</taxon>
        <taxon>Platyhelminthes</taxon>
        <taxon>Cestoda</taxon>
        <taxon>Eucestoda</taxon>
        <taxon>Cyclophyllidea</taxon>
        <taxon>Taeniidae</taxon>
        <taxon>Hydatigera</taxon>
    </lineage>
</organism>
<reference evidence="3" key="1">
    <citation type="submission" date="2017-02" db="UniProtKB">
        <authorList>
            <consortium name="WormBaseParasite"/>
        </authorList>
    </citation>
    <scope>IDENTIFICATION</scope>
</reference>
<dbReference type="AlphaFoldDB" id="A0A0R3X7S5"/>